<dbReference type="Pfam" id="PF24809">
    <property type="entry name" value="DUF7708"/>
    <property type="match status" value="1"/>
</dbReference>
<dbReference type="Gene3D" id="3.40.50.300">
    <property type="entry name" value="P-loop containing nucleotide triphosphate hydrolases"/>
    <property type="match status" value="1"/>
</dbReference>
<dbReference type="SMART" id="SM00248">
    <property type="entry name" value="ANK"/>
    <property type="match status" value="6"/>
</dbReference>
<dbReference type="InterPro" id="IPR056125">
    <property type="entry name" value="DUF7708"/>
</dbReference>
<dbReference type="PROSITE" id="PS50297">
    <property type="entry name" value="ANK_REP_REGION"/>
    <property type="match status" value="2"/>
</dbReference>
<dbReference type="Gene3D" id="1.25.40.20">
    <property type="entry name" value="Ankyrin repeat-containing domain"/>
    <property type="match status" value="1"/>
</dbReference>
<dbReference type="InterPro" id="IPR002110">
    <property type="entry name" value="Ankyrin_rpt"/>
</dbReference>
<evidence type="ECO:0000313" key="6">
    <source>
        <dbReference type="EMBL" id="KAJ9155746.1"/>
    </source>
</evidence>
<accession>A0AA38S9Y3</accession>
<gene>
    <name evidence="6" type="ORF">NKR23_g2029</name>
</gene>
<feature type="compositionally biased region" description="Basic and acidic residues" evidence="3">
    <location>
        <begin position="729"/>
        <end position="770"/>
    </location>
</feature>
<feature type="domain" description="Nephrocystin 3-like N-terminal" evidence="5">
    <location>
        <begin position="322"/>
        <end position="491"/>
    </location>
</feature>
<name>A0AA38S9Y3_9PEZI</name>
<dbReference type="Proteomes" id="UP001174694">
    <property type="component" value="Unassembled WGS sequence"/>
</dbReference>
<protein>
    <submittedName>
        <fullName evidence="6">1-alkyl-2-acetylglycerophosphocholine esterase</fullName>
    </submittedName>
</protein>
<feature type="region of interest" description="Disordered" evidence="3">
    <location>
        <begin position="718"/>
        <end position="783"/>
    </location>
</feature>
<keyword evidence="2" id="KW-0040">ANK repeat</keyword>
<keyword evidence="7" id="KW-1185">Reference proteome</keyword>
<feature type="compositionally biased region" description="Acidic residues" evidence="3">
    <location>
        <begin position="771"/>
        <end position="782"/>
    </location>
</feature>
<dbReference type="Pfam" id="PF12796">
    <property type="entry name" value="Ank_2"/>
    <property type="match status" value="2"/>
</dbReference>
<evidence type="ECO:0000256" key="1">
    <source>
        <dbReference type="ARBA" id="ARBA00022737"/>
    </source>
</evidence>
<dbReference type="SUPFAM" id="SSF52540">
    <property type="entry name" value="P-loop containing nucleoside triphosphate hydrolases"/>
    <property type="match status" value="1"/>
</dbReference>
<evidence type="ECO:0000259" key="4">
    <source>
        <dbReference type="Pfam" id="PF24809"/>
    </source>
</evidence>
<feature type="repeat" description="ANK" evidence="2">
    <location>
        <begin position="1191"/>
        <end position="1223"/>
    </location>
</feature>
<dbReference type="PANTHER" id="PTHR10039:SF16">
    <property type="entry name" value="GPI INOSITOL-DEACYLASE"/>
    <property type="match status" value="1"/>
</dbReference>
<comment type="caution">
    <text evidence="6">The sequence shown here is derived from an EMBL/GenBank/DDBJ whole genome shotgun (WGS) entry which is preliminary data.</text>
</comment>
<keyword evidence="1" id="KW-0677">Repeat</keyword>
<feature type="repeat" description="ANK" evidence="2">
    <location>
        <begin position="1158"/>
        <end position="1190"/>
    </location>
</feature>
<evidence type="ECO:0000256" key="2">
    <source>
        <dbReference type="PROSITE-ProRule" id="PRU00023"/>
    </source>
</evidence>
<dbReference type="InterPro" id="IPR027417">
    <property type="entry name" value="P-loop_NTPase"/>
</dbReference>
<evidence type="ECO:0000313" key="7">
    <source>
        <dbReference type="Proteomes" id="UP001174694"/>
    </source>
</evidence>
<evidence type="ECO:0000259" key="5">
    <source>
        <dbReference type="Pfam" id="PF24883"/>
    </source>
</evidence>
<dbReference type="InterPro" id="IPR036770">
    <property type="entry name" value="Ankyrin_rpt-contain_sf"/>
</dbReference>
<dbReference type="InterPro" id="IPR056884">
    <property type="entry name" value="NPHP3-like_N"/>
</dbReference>
<feature type="region of interest" description="Disordered" evidence="3">
    <location>
        <begin position="1"/>
        <end position="24"/>
    </location>
</feature>
<reference evidence="6" key="1">
    <citation type="submission" date="2022-07" db="EMBL/GenBank/DDBJ databases">
        <title>Fungi with potential for degradation of polypropylene.</title>
        <authorList>
            <person name="Gostincar C."/>
        </authorList>
    </citation>
    <scope>NUCLEOTIDE SEQUENCE</scope>
    <source>
        <strain evidence="6">EXF-13308</strain>
    </source>
</reference>
<dbReference type="PROSITE" id="PS50088">
    <property type="entry name" value="ANK_REPEAT"/>
    <property type="match status" value="2"/>
</dbReference>
<dbReference type="Pfam" id="PF24883">
    <property type="entry name" value="NPHP3_N"/>
    <property type="match status" value="1"/>
</dbReference>
<evidence type="ECO:0000256" key="3">
    <source>
        <dbReference type="SAM" id="MobiDB-lite"/>
    </source>
</evidence>
<dbReference type="PANTHER" id="PTHR10039">
    <property type="entry name" value="AMELOGENIN"/>
    <property type="match status" value="1"/>
</dbReference>
<dbReference type="SUPFAM" id="SSF48403">
    <property type="entry name" value="Ankyrin repeat"/>
    <property type="match status" value="2"/>
</dbReference>
<feature type="region of interest" description="Disordered" evidence="3">
    <location>
        <begin position="1262"/>
        <end position="1287"/>
    </location>
</feature>
<proteinExistence type="predicted"/>
<sequence>MSDPPDDPSPAEKSRFPGVTPGPDMWAEAIQKLTKEDRDRLKILDDMSRDPHAVVCDVLAATNEKKDDCLRKRWSIVLKGQTIILRDVFEKIAVWVNKFMAIGDLAVQYDPVAAALPWAAVRLIMQASVNDVEAFGQVIMSLESVTKVITQCRIVELLYRGKRNLKVWGQLSSAIISLYANILEYLVGIFRYYRAGTTLRFIKSAIFSKSDVQDKFVPIASARDEVQWLVQVAEGEKSDLVLGKLAQIDREQAGKDQEDQARHDSLRRMLKDLDQPISRISSQLAELHDDLQRDTRAQVLRAISTIPYGAHHKVASKGRLAGSGQWLLSKPAYRQWRRSSSSSVLWLHGIPGSGKTKLTSLVVDELRGHEHIAYFYCIRDPAEPQRAQCDKVLGSLVRQLASLGVDKPILPPVVEHYKDAIAGFSGFDDQAWTTDECADVLLQLVAEYPAVILILDALDEMNQEDRQELLDVLSRILQESSTLIKVFISSRDNQDIALYLRGTPNVYIEADDNAEDISSFIENRLQAARLLHGKLPGDLRDEIVSTLLTHAQGMFRWVDLQIQSLRSLKVAADIKARLGVLPATLEGSYWEIYRDIQESGDHAFQLAMFAFQWLLYAQESISIDAFAVLASVHLHPDTSSAFTSIEVLDVCSNLIVTRQRSFTFAHLSVREFLEKLHSHHIDTLLPEHGNAAIGQACLHYLNLANVPGKGKELREQVFREAPGNSQILRSEETKKEEKRDKTEADHDDKNNDSRDANRTDGRDDDSKSLSDEDDSSYSDDDKDTNSFWEEHLKGFENGVDELFAILSSNAARTNEPTRYAMQYWAYHIDEAKQLRGTAAVNDLLKCFLVESSSRKAAKGFLAWCVGMTATTWYAEGRHSTGMNSSRIQKAAGLPPNPVWIVCFMEWLDMLQYLCSIGYEGIDKEFISDPSVLSSMPWLSHPPEEATPFWFAVTQKKAELIRILLEAGIQPELTLSTGGESALVRAARASDLEVMSVLLEHDNYGGEPAAALAFEVAAGIGDIAVLNLLLDRSKISIEAVGLRGLSAACAAGRIECLNFLLEKGAPVHDGTHLLQRAVLHNRPEILRILIKEGIGISGLSAALTTAISDGSDEVASILLDHGAQKDKIAVFRAIKNDTPQSAIRLIHAGFEIKGRDLGKRRTALHYAAEKGQSMVAAALLDRSAPVDVSDAMGDTPLHLAAARGHTACVRILLDHGADVLAEDRQGKLPLDLAEANGHAPTEEAIRERMARLLEELQLAKERRLGSSDKQQDMCGECSAQDEIHVNTT</sequence>
<feature type="domain" description="DUF7708" evidence="4">
    <location>
        <begin position="89"/>
        <end position="233"/>
    </location>
</feature>
<organism evidence="6 7">
    <name type="scientific">Pleurostoma richardsiae</name>
    <dbReference type="NCBI Taxonomy" id="41990"/>
    <lineage>
        <taxon>Eukaryota</taxon>
        <taxon>Fungi</taxon>
        <taxon>Dikarya</taxon>
        <taxon>Ascomycota</taxon>
        <taxon>Pezizomycotina</taxon>
        <taxon>Sordariomycetes</taxon>
        <taxon>Sordariomycetidae</taxon>
        <taxon>Calosphaeriales</taxon>
        <taxon>Pleurostomataceae</taxon>
        <taxon>Pleurostoma</taxon>
    </lineage>
</organism>
<dbReference type="EMBL" id="JANBVO010000003">
    <property type="protein sequence ID" value="KAJ9155746.1"/>
    <property type="molecule type" value="Genomic_DNA"/>
</dbReference>